<keyword evidence="5" id="KW-1185">Reference proteome</keyword>
<dbReference type="Pfam" id="PF01869">
    <property type="entry name" value="BcrAD_BadFG"/>
    <property type="match status" value="2"/>
</dbReference>
<dbReference type="InterPro" id="IPR002731">
    <property type="entry name" value="ATPase_BadF"/>
</dbReference>
<sequence length="1441" mass="160347">MNDKSDKSSDIVKIGLDIGSTTVKIVLLDQANTILYKEYARHRSDIKESLIVLLERAYEQFGDRTITLKAAGSAGISIAEWLGIPFVQEVIASTGAIEAFLPQTDVAIELGGEDAKITYFEGTVDQRMNGSCAGGTGAFIDQMAVLLKTDADGLNELASRHSHIYPIAARCGVFAKTDIQPLLNEGAAREDIAASVLQAVVNQTIGGLAQGKPIRGHVAFLGGPLSFMPELRKRFIETLKLTPEEVVFPEELARFVVAIGAALASDEEEPFPFRELKEKLPGLRSATSFEVHRLRPLFYDEKELAQFRARHAKHSVARAPLAEYHGKAYLGIDAGSTTTKAALIDDDGQLLWSFYSGNNGSPLKSSIGMLSDLYALLPDDVEISCSTVTGYGESLLKAALKIDIGEIETVAHYKAAEHFLPGVDFILDIGGQDMKCLRIRDGVIDEILLNEACSSGCGSFIETFAISLGMPVADFAKEALLAAQPVDLGSRCTVFMNSRVKQAQKEGVTVGDISAGLCYSVIKNALTKVIKIKNPEDLGEKIIVQGGTFYNEAALRAFELISARETIRPDIAGIMGAFGAALISRERSVQDCKSSMLGRDELESFTVETSMDRCGKCANNCRLTISRFSDGRRFVSGNRCERGAGEEQAFERSKDLPNLYAYKEHRLFAYTPITKEKAKATVGIPRGLNTYENYPFWFTFFTELGYRVELSRSSNKRLFEEGMDTIPAESVCYPAKLMHGHIVNLEKRKVDFIWYPSVPYEKKEDPEATNHYNCPIVAGYPEVIKNNVGGLNEEGVPFLNPYFSMDHKQRLKLRLWKELRHRGHSLRAISAAVEAAWTEKERTKEDIRKEGERALRYIREHDIRGIVLAGRPYHVDSEVNHGIPDLIIQMGMAVLSEDSVAHLGRIERPLRVVDQWVYHNRLYAAATFVGKTKGLELVQLNSFGCGLDAITTDQIHEILHGYGKIYTVLKIDEGNQLGAARIRLRSLKAVMDERDRGAIPVLHEKEKRERVLFTKEMRETYTILAPQMAPMHFDIIQAAFSHSGYNLVVLPEVDHEAVDVGLKYVNNDACYPSIIVVGQLINAIQSGKYDPNRVALLLTQTGGGCRATNYIGFLRKALEDADLAHIPVISLNALGMEKNPGFTLTAKLAKRAFQGLVYGDLLMRMLLRTRPYEAEPGSAEALYHKWKEICKNSLKRASTWRYHSNNRKMIREFDRLPLLDIKKPKVGLVGEILVKFHPTANNQVIKVVEHEGAEAVMPDLYDFFLYTAHTAHFKRTHLSGSRKKEFFSALAISYLESFRKVMRRELKRSVHFHAPPTIYELARRTKPVVSLGTQMGEGWFLTGEMIELIESGADNVICMQPFACLPNQITGKGMIKALKNRYEQANIAAIDYDPGASEVNQLNRIKLMLSVAFKKLEAENVASQEDKSGPKKAYSRISTEG</sequence>
<dbReference type="PANTHER" id="PTHR32329:SF4">
    <property type="entry name" value="ACTIVATOR OF 2-HYDROXYACYL-COA DEHYDRATASE"/>
    <property type="match status" value="1"/>
</dbReference>
<dbReference type="eggNOG" id="COG3581">
    <property type="taxonomic scope" value="Bacteria"/>
</dbReference>
<dbReference type="CDD" id="cd24034">
    <property type="entry name" value="ASKHA_NBD_O66634-like_rpt1"/>
    <property type="match status" value="1"/>
</dbReference>
<dbReference type="RefSeq" id="WP_013253160.1">
    <property type="nucleotide sequence ID" value="NC_014364.1"/>
</dbReference>
<feature type="domain" description="ATPase BadF/BadG/BcrA/BcrD type" evidence="2">
    <location>
        <begin position="330"/>
        <end position="583"/>
    </location>
</feature>
<dbReference type="PANTHER" id="PTHR32329">
    <property type="entry name" value="BIFUNCTIONAL PROTEIN [INCLUDES 2-HYDROXYACYL-COA DEHYDRATASE (N-TER) AND ITS ACTIVATOR DOMAIN (C_TERM)-RELATED"/>
    <property type="match status" value="1"/>
</dbReference>
<dbReference type="eggNOG" id="COG1924">
    <property type="taxonomic scope" value="Bacteria"/>
</dbReference>
<dbReference type="STRING" id="573413.Spirs_0551"/>
<evidence type="ECO:0000313" key="5">
    <source>
        <dbReference type="Proteomes" id="UP000002318"/>
    </source>
</evidence>
<dbReference type="OrthoDB" id="9802715at2"/>
<dbReference type="Proteomes" id="UP000002318">
    <property type="component" value="Chromosome"/>
</dbReference>
<dbReference type="InterPro" id="IPR051805">
    <property type="entry name" value="Dehydratase_Activator_Redct"/>
</dbReference>
<feature type="domain" description="DUF2229" evidence="3">
    <location>
        <begin position="681"/>
        <end position="900"/>
    </location>
</feature>
<dbReference type="eggNOG" id="COG3580">
    <property type="taxonomic scope" value="Bacteria"/>
</dbReference>
<protein>
    <submittedName>
        <fullName evidence="4">CoA-substrate-specific enzyme activase</fullName>
    </submittedName>
</protein>
<feature type="domain" description="ATPase BadF/BadG/BcrA/BcrD type" evidence="2">
    <location>
        <begin position="14"/>
        <end position="263"/>
    </location>
</feature>
<dbReference type="SUPFAM" id="SSF53067">
    <property type="entry name" value="Actin-like ATPase domain"/>
    <property type="match status" value="2"/>
</dbReference>
<proteinExistence type="predicted"/>
<evidence type="ECO:0000313" key="4">
    <source>
        <dbReference type="EMBL" id="ADK79696.1"/>
    </source>
</evidence>
<dbReference type="Gene3D" id="3.30.420.40">
    <property type="match status" value="4"/>
</dbReference>
<dbReference type="InterPro" id="IPR043129">
    <property type="entry name" value="ATPase_NBD"/>
</dbReference>
<dbReference type="InterPro" id="IPR018709">
    <property type="entry name" value="CoA_activase_DUF2229"/>
</dbReference>
<dbReference type="EMBL" id="CP002116">
    <property type="protein sequence ID" value="ADK79696.1"/>
    <property type="molecule type" value="Genomic_DNA"/>
</dbReference>
<organism evidence="4 5">
    <name type="scientific">Sediminispirochaeta smaragdinae (strain DSM 11293 / JCM 15392 / SEBR 4228)</name>
    <name type="common">Spirochaeta smaragdinae</name>
    <dbReference type="NCBI Taxonomy" id="573413"/>
    <lineage>
        <taxon>Bacteria</taxon>
        <taxon>Pseudomonadati</taxon>
        <taxon>Spirochaetota</taxon>
        <taxon>Spirochaetia</taxon>
        <taxon>Spirochaetales</taxon>
        <taxon>Spirochaetaceae</taxon>
        <taxon>Sediminispirochaeta</taxon>
    </lineage>
</organism>
<evidence type="ECO:0000259" key="3">
    <source>
        <dbReference type="Pfam" id="PF09989"/>
    </source>
</evidence>
<evidence type="ECO:0000259" key="2">
    <source>
        <dbReference type="Pfam" id="PF01869"/>
    </source>
</evidence>
<gene>
    <name evidence="4" type="ordered locus">Spirs_0551</name>
</gene>
<feature type="region of interest" description="Disordered" evidence="1">
    <location>
        <begin position="1422"/>
        <end position="1441"/>
    </location>
</feature>
<reference evidence="4 5" key="1">
    <citation type="journal article" date="2010" name="Stand. Genomic Sci.">
        <title>Complete genome sequence of Spirochaeta smaragdinae type strain (SEBR 4228).</title>
        <authorList>
            <person name="Mavromatis K."/>
            <person name="Yasawong M."/>
            <person name="Chertkov O."/>
            <person name="Lapidus A."/>
            <person name="Lucas S."/>
            <person name="Nolan M."/>
            <person name="Del Rio T.G."/>
            <person name="Tice H."/>
            <person name="Cheng J.F."/>
            <person name="Pitluck S."/>
            <person name="Liolios K."/>
            <person name="Ivanova N."/>
            <person name="Tapia R."/>
            <person name="Han C."/>
            <person name="Bruce D."/>
            <person name="Goodwin L."/>
            <person name="Pati A."/>
            <person name="Chen A."/>
            <person name="Palaniappan K."/>
            <person name="Land M."/>
            <person name="Hauser L."/>
            <person name="Chang Y.J."/>
            <person name="Jeffries C.D."/>
            <person name="Detter J.C."/>
            <person name="Rohde M."/>
            <person name="Brambilla E."/>
            <person name="Spring S."/>
            <person name="Goker M."/>
            <person name="Sikorski J."/>
            <person name="Woyke T."/>
            <person name="Bristow J."/>
            <person name="Eisen J.A."/>
            <person name="Markowitz V."/>
            <person name="Hugenholtz P."/>
            <person name="Klenk H.P."/>
            <person name="Kyrpides N.C."/>
        </authorList>
    </citation>
    <scope>NUCLEOTIDE SEQUENCE [LARGE SCALE GENOMIC DNA]</scope>
    <source>
        <strain evidence="5">DSM 11293 / JCM 15392 / SEBR 4228</strain>
    </source>
</reference>
<dbReference type="KEGG" id="ssm:Spirs_0551"/>
<dbReference type="Pfam" id="PF09989">
    <property type="entry name" value="DUF2229"/>
    <property type="match status" value="1"/>
</dbReference>
<dbReference type="CDD" id="cd24035">
    <property type="entry name" value="ASKHA_NBD_O66634-like_rpt2"/>
    <property type="match status" value="1"/>
</dbReference>
<evidence type="ECO:0000256" key="1">
    <source>
        <dbReference type="SAM" id="MobiDB-lite"/>
    </source>
</evidence>
<name>E1RBG6_SEDSS</name>
<dbReference type="HOGENOM" id="CLU_002393_1_0_12"/>
<accession>E1RBG6</accession>